<feature type="region of interest" description="Disordered" evidence="1">
    <location>
        <begin position="1"/>
        <end position="95"/>
    </location>
</feature>
<gene>
    <name evidence="2" type="ORF">RFI_36515</name>
</gene>
<dbReference type="AlphaFoldDB" id="X6LJQ1"/>
<reference evidence="2 3" key="1">
    <citation type="journal article" date="2013" name="Curr. Biol.">
        <title>The Genome of the Foraminiferan Reticulomyxa filosa.</title>
        <authorList>
            <person name="Glockner G."/>
            <person name="Hulsmann N."/>
            <person name="Schleicher M."/>
            <person name="Noegel A.A."/>
            <person name="Eichinger L."/>
            <person name="Gallinger C."/>
            <person name="Pawlowski J."/>
            <person name="Sierra R."/>
            <person name="Euteneuer U."/>
            <person name="Pillet L."/>
            <person name="Moustafa A."/>
            <person name="Platzer M."/>
            <person name="Groth M."/>
            <person name="Szafranski K."/>
            <person name="Schliwa M."/>
        </authorList>
    </citation>
    <scope>NUCLEOTIDE SEQUENCE [LARGE SCALE GENOMIC DNA]</scope>
</reference>
<proteinExistence type="predicted"/>
<organism evidence="2 3">
    <name type="scientific">Reticulomyxa filosa</name>
    <dbReference type="NCBI Taxonomy" id="46433"/>
    <lineage>
        <taxon>Eukaryota</taxon>
        <taxon>Sar</taxon>
        <taxon>Rhizaria</taxon>
        <taxon>Retaria</taxon>
        <taxon>Foraminifera</taxon>
        <taxon>Monothalamids</taxon>
        <taxon>Reticulomyxidae</taxon>
        <taxon>Reticulomyxa</taxon>
    </lineage>
</organism>
<evidence type="ECO:0000256" key="1">
    <source>
        <dbReference type="SAM" id="MobiDB-lite"/>
    </source>
</evidence>
<comment type="caution">
    <text evidence="2">The sequence shown here is derived from an EMBL/GenBank/DDBJ whole genome shotgun (WGS) entry which is preliminary data.</text>
</comment>
<feature type="compositionally biased region" description="Polar residues" evidence="1">
    <location>
        <begin position="64"/>
        <end position="76"/>
    </location>
</feature>
<evidence type="ECO:0000313" key="2">
    <source>
        <dbReference type="EMBL" id="ETO00925.1"/>
    </source>
</evidence>
<feature type="compositionally biased region" description="Low complexity" evidence="1">
    <location>
        <begin position="138"/>
        <end position="158"/>
    </location>
</feature>
<accession>X6LJQ1</accession>
<feature type="non-terminal residue" evidence="2">
    <location>
        <position position="239"/>
    </location>
</feature>
<name>X6LJQ1_RETFI</name>
<dbReference type="EMBL" id="ASPP01039661">
    <property type="protein sequence ID" value="ETO00925.1"/>
    <property type="molecule type" value="Genomic_DNA"/>
</dbReference>
<sequence length="239" mass="26654">MNKTNDNDKMGLVSQLSTAMNIGRADSSPSQDAWDDNQLERAQTIGVSDLSSKNKKTTLDVPQRAQTKNNSNNNEGKTAHLIRRASSPDGKKERNKANMLANQDEFTDEEFALFHENENKGLWKKFSLRKLSPLLPVTKQQSQPTMKTSTSTTTTTATDRTRPHVASQVVLDNEPSDDRSRNEEDYGTPQPNLSSDNVLKDTLQPPTHAQDKEQLKPLGGYSNTIIEVKKDYMSIGDGY</sequence>
<protein>
    <submittedName>
        <fullName evidence="2">Uncharacterized protein</fullName>
    </submittedName>
</protein>
<feature type="region of interest" description="Disordered" evidence="1">
    <location>
        <begin position="137"/>
        <end position="216"/>
    </location>
</feature>
<dbReference type="Proteomes" id="UP000023152">
    <property type="component" value="Unassembled WGS sequence"/>
</dbReference>
<keyword evidence="3" id="KW-1185">Reference proteome</keyword>
<evidence type="ECO:0000313" key="3">
    <source>
        <dbReference type="Proteomes" id="UP000023152"/>
    </source>
</evidence>